<keyword evidence="4 6" id="KW-0521">NADP</keyword>
<dbReference type="PROSITE" id="PS01224">
    <property type="entry name" value="ARGC"/>
    <property type="match status" value="1"/>
</dbReference>
<evidence type="ECO:0000256" key="7">
    <source>
        <dbReference type="PROSITE-ProRule" id="PRU10010"/>
    </source>
</evidence>
<evidence type="ECO:0000256" key="4">
    <source>
        <dbReference type="ARBA" id="ARBA00022857"/>
    </source>
</evidence>
<dbReference type="NCBIfam" id="TIGR01851">
    <property type="entry name" value="argC_other"/>
    <property type="match status" value="1"/>
</dbReference>
<keyword evidence="1 6" id="KW-0963">Cytoplasm</keyword>
<dbReference type="AlphaFoldDB" id="A0A4Q2RFN0"/>
<comment type="pathway">
    <text evidence="6">Amino-acid biosynthesis; L-arginine biosynthesis; N(2)-acetyl-L-ornithine from L-glutamate: step 3/4.</text>
</comment>
<dbReference type="OrthoDB" id="9801289at2"/>
<evidence type="ECO:0000256" key="6">
    <source>
        <dbReference type="HAMAP-Rule" id="MF_01110"/>
    </source>
</evidence>
<keyword evidence="2 6" id="KW-0055">Arginine biosynthesis</keyword>
<dbReference type="SUPFAM" id="SSF55347">
    <property type="entry name" value="Glyceraldehyde-3-phosphate dehydrogenase-like, C-terminal domain"/>
    <property type="match status" value="1"/>
</dbReference>
<feature type="domain" description="Semialdehyde dehydrogenase NAD-binding" evidence="8">
    <location>
        <begin position="3"/>
        <end position="107"/>
    </location>
</feature>
<sequence length="302" mass="31776">MATIFIDGEAGTTGLGIRDRLVGHAGVALRSIDPDRRKDPAAKAELMAEVDLVILCLPDAASRETVRIADALGAEAPKILDASTAYRVAPDWTYGFPELDAGQAGRIRAARRVSNPGCYATGAIALLHPLVAAGLIPADHPLTINAVSGYSGGGKSMIEDYEAGTAPAFQLYGLELEHKHLPEIQRYAGLAVRPIFVPSVGNFRQGMAVSVPLHLDVLPARPKLADVEAALAAHYADGAHVRVMPGQGKVDPRVHNDSNAMHLQVFGSEPRRQAVLVATLDNLGKGASGAAVQNLDLMLDLG</sequence>
<dbReference type="GO" id="GO:0006526">
    <property type="term" value="P:L-arginine biosynthetic process"/>
    <property type="evidence" value="ECO:0007669"/>
    <property type="project" value="UniProtKB-UniRule"/>
</dbReference>
<dbReference type="Gene3D" id="3.30.360.10">
    <property type="entry name" value="Dihydrodipicolinate Reductase, domain 2"/>
    <property type="match status" value="1"/>
</dbReference>
<dbReference type="EC" id="1.2.1.38" evidence="6"/>
<evidence type="ECO:0000313" key="9">
    <source>
        <dbReference type="EMBL" id="RYB05689.1"/>
    </source>
</evidence>
<dbReference type="Gene3D" id="3.40.50.720">
    <property type="entry name" value="NAD(P)-binding Rossmann-like Domain"/>
    <property type="match status" value="1"/>
</dbReference>
<organism evidence="9 10">
    <name type="scientific">Lichenibacterium ramalinae</name>
    <dbReference type="NCBI Taxonomy" id="2316527"/>
    <lineage>
        <taxon>Bacteria</taxon>
        <taxon>Pseudomonadati</taxon>
        <taxon>Pseudomonadota</taxon>
        <taxon>Alphaproteobacteria</taxon>
        <taxon>Hyphomicrobiales</taxon>
        <taxon>Lichenihabitantaceae</taxon>
        <taxon>Lichenibacterium</taxon>
    </lineage>
</organism>
<dbReference type="RefSeq" id="WP_129218797.1">
    <property type="nucleotide sequence ID" value="NZ_QYBC01000006.1"/>
</dbReference>
<reference evidence="9 10" key="2">
    <citation type="submission" date="2019-02" db="EMBL/GenBank/DDBJ databases">
        <title>'Lichenibacterium ramalinii' gen. nov. sp. nov., 'Lichenibacterium minor' gen. nov. sp. nov.</title>
        <authorList>
            <person name="Pankratov T."/>
        </authorList>
    </citation>
    <scope>NUCLEOTIDE SEQUENCE [LARGE SCALE GENOMIC DNA]</scope>
    <source>
        <strain evidence="9 10">RmlP001</strain>
    </source>
</reference>
<comment type="caution">
    <text evidence="9">The sequence shown here is derived from an EMBL/GenBank/DDBJ whole genome shotgun (WGS) entry which is preliminary data.</text>
</comment>
<dbReference type="HAMAP" id="MF_01110">
    <property type="entry name" value="ArgC_type2"/>
    <property type="match status" value="1"/>
</dbReference>
<dbReference type="InterPro" id="IPR050085">
    <property type="entry name" value="AGPR"/>
</dbReference>
<evidence type="ECO:0000256" key="3">
    <source>
        <dbReference type="ARBA" id="ARBA00022605"/>
    </source>
</evidence>
<evidence type="ECO:0000259" key="8">
    <source>
        <dbReference type="SMART" id="SM00859"/>
    </source>
</evidence>
<evidence type="ECO:0000256" key="2">
    <source>
        <dbReference type="ARBA" id="ARBA00022571"/>
    </source>
</evidence>
<dbReference type="GO" id="GO:0005737">
    <property type="term" value="C:cytoplasm"/>
    <property type="evidence" value="ECO:0007669"/>
    <property type="project" value="UniProtKB-SubCell"/>
</dbReference>
<evidence type="ECO:0000256" key="1">
    <source>
        <dbReference type="ARBA" id="ARBA00022490"/>
    </source>
</evidence>
<comment type="subcellular location">
    <subcellularLocation>
        <location evidence="6">Cytoplasm</location>
    </subcellularLocation>
</comment>
<keyword evidence="3 6" id="KW-0028">Amino-acid biosynthesis</keyword>
<dbReference type="InterPro" id="IPR000534">
    <property type="entry name" value="Semialdehyde_DH_NAD-bd"/>
</dbReference>
<dbReference type="InterPro" id="IPR010136">
    <property type="entry name" value="AGPR_type-2"/>
</dbReference>
<comment type="function">
    <text evidence="6">Catalyzes the NADPH-dependent reduction of N-acetyl-5-glutamyl phosphate to yield N-acetyl-L-glutamate 5-semialdehyde.</text>
</comment>
<dbReference type="GO" id="GO:0051287">
    <property type="term" value="F:NAD binding"/>
    <property type="evidence" value="ECO:0007669"/>
    <property type="project" value="InterPro"/>
</dbReference>
<dbReference type="InterPro" id="IPR058924">
    <property type="entry name" value="AGPR_dimerisation_dom"/>
</dbReference>
<dbReference type="Pfam" id="PF22698">
    <property type="entry name" value="Semialdhyde_dhC_1"/>
    <property type="match status" value="1"/>
</dbReference>
<gene>
    <name evidence="6 9" type="primary">argC</name>
    <name evidence="9" type="ORF">D3272_08875</name>
</gene>
<reference evidence="9 10" key="1">
    <citation type="submission" date="2018-09" db="EMBL/GenBank/DDBJ databases">
        <authorList>
            <person name="Grouzdev D.S."/>
            <person name="Krutkina M.S."/>
        </authorList>
    </citation>
    <scope>NUCLEOTIDE SEQUENCE [LARGE SCALE GENOMIC DNA]</scope>
    <source>
        <strain evidence="9 10">RmlP001</strain>
    </source>
</reference>
<dbReference type="SMART" id="SM00859">
    <property type="entry name" value="Semialdhyde_dh"/>
    <property type="match status" value="1"/>
</dbReference>
<comment type="similarity">
    <text evidence="6">Belongs to the NAGSA dehydrogenase family. Type 2 subfamily.</text>
</comment>
<dbReference type="PANTHER" id="PTHR32338">
    <property type="entry name" value="N-ACETYL-GAMMA-GLUTAMYL-PHOSPHATE REDUCTASE, CHLOROPLASTIC-RELATED-RELATED"/>
    <property type="match status" value="1"/>
</dbReference>
<dbReference type="SUPFAM" id="SSF51735">
    <property type="entry name" value="NAD(P)-binding Rossmann-fold domains"/>
    <property type="match status" value="1"/>
</dbReference>
<dbReference type="Proteomes" id="UP000289411">
    <property type="component" value="Unassembled WGS sequence"/>
</dbReference>
<evidence type="ECO:0000313" key="10">
    <source>
        <dbReference type="Proteomes" id="UP000289411"/>
    </source>
</evidence>
<dbReference type="EMBL" id="QYBC01000006">
    <property type="protein sequence ID" value="RYB05689.1"/>
    <property type="molecule type" value="Genomic_DNA"/>
</dbReference>
<keyword evidence="5 6" id="KW-0560">Oxidoreductase</keyword>
<name>A0A4Q2RFN0_9HYPH</name>
<comment type="catalytic activity">
    <reaction evidence="6">
        <text>N-acetyl-L-glutamate 5-semialdehyde + phosphate + NADP(+) = N-acetyl-L-glutamyl 5-phosphate + NADPH + H(+)</text>
        <dbReference type="Rhea" id="RHEA:21588"/>
        <dbReference type="ChEBI" id="CHEBI:15378"/>
        <dbReference type="ChEBI" id="CHEBI:29123"/>
        <dbReference type="ChEBI" id="CHEBI:43474"/>
        <dbReference type="ChEBI" id="CHEBI:57783"/>
        <dbReference type="ChEBI" id="CHEBI:57936"/>
        <dbReference type="ChEBI" id="CHEBI:58349"/>
        <dbReference type="EC" id="1.2.1.38"/>
    </reaction>
</comment>
<accession>A0A4Q2RFN0</accession>
<dbReference type="GO" id="GO:0003942">
    <property type="term" value="F:N-acetyl-gamma-glutamyl-phosphate reductase activity"/>
    <property type="evidence" value="ECO:0007669"/>
    <property type="project" value="UniProtKB-UniRule"/>
</dbReference>
<dbReference type="InterPro" id="IPR036291">
    <property type="entry name" value="NAD(P)-bd_dom_sf"/>
</dbReference>
<dbReference type="UniPathway" id="UPA00068">
    <property type="reaction ID" value="UER00108"/>
</dbReference>
<dbReference type="InterPro" id="IPR023013">
    <property type="entry name" value="AGPR_AS"/>
</dbReference>
<proteinExistence type="inferred from homology"/>
<feature type="active site" evidence="6 7">
    <location>
        <position position="118"/>
    </location>
</feature>
<keyword evidence="10" id="KW-1185">Reference proteome</keyword>
<evidence type="ECO:0000256" key="5">
    <source>
        <dbReference type="ARBA" id="ARBA00023002"/>
    </source>
</evidence>
<dbReference type="CDD" id="cd23935">
    <property type="entry name" value="AGPR_2_C"/>
    <property type="match status" value="1"/>
</dbReference>
<dbReference type="Pfam" id="PF01118">
    <property type="entry name" value="Semialdhyde_dh"/>
    <property type="match status" value="1"/>
</dbReference>
<protein>
    <recommendedName>
        <fullName evidence="6">N-acetyl-gamma-glutamyl-phosphate reductase</fullName>
        <shortName evidence="6">AGPR</shortName>
        <ecNumber evidence="6">1.2.1.38</ecNumber>
    </recommendedName>
    <alternativeName>
        <fullName evidence="6">N-acetyl-glutamate semialdehyde dehydrogenase</fullName>
        <shortName evidence="6">NAGSA dehydrogenase</shortName>
    </alternativeName>
</protein>
<dbReference type="PANTHER" id="PTHR32338:SF10">
    <property type="entry name" value="N-ACETYL-GAMMA-GLUTAMYL-PHOSPHATE REDUCTASE, CHLOROPLASTIC-RELATED"/>
    <property type="match status" value="1"/>
</dbReference>